<dbReference type="EMBL" id="JBHSMS010000026">
    <property type="protein sequence ID" value="MFC5511041.1"/>
    <property type="molecule type" value="Genomic_DNA"/>
</dbReference>
<accession>A0ABW0PEF8</accession>
<name>A0ABW0PEF8_9BURK</name>
<proteinExistence type="predicted"/>
<reference evidence="2" key="1">
    <citation type="journal article" date="2019" name="Int. J. Syst. Evol. Microbiol.">
        <title>The Global Catalogue of Microorganisms (GCM) 10K type strain sequencing project: providing services to taxonomists for standard genome sequencing and annotation.</title>
        <authorList>
            <consortium name="The Broad Institute Genomics Platform"/>
            <consortium name="The Broad Institute Genome Sequencing Center for Infectious Disease"/>
            <person name="Wu L."/>
            <person name="Ma J."/>
        </authorList>
    </citation>
    <scope>NUCLEOTIDE SEQUENCE [LARGE SCALE GENOMIC DNA]</scope>
    <source>
        <strain evidence="2">CCUG 38813</strain>
    </source>
</reference>
<organism evidence="1 2">
    <name type="scientific">Massilia jejuensis</name>
    <dbReference type="NCBI Taxonomy" id="648894"/>
    <lineage>
        <taxon>Bacteria</taxon>
        <taxon>Pseudomonadati</taxon>
        <taxon>Pseudomonadota</taxon>
        <taxon>Betaproteobacteria</taxon>
        <taxon>Burkholderiales</taxon>
        <taxon>Oxalobacteraceae</taxon>
        <taxon>Telluria group</taxon>
        <taxon>Massilia</taxon>
    </lineage>
</organism>
<sequence length="151" mass="16491">MSQQSSETVVFLEANGVGQGLGGGGPSYAKVVVGSHFEAQLVRLQGLCANNELTEVRISYAPDMWGPEGVEDEMRMESPELVVTKTDFWFTDRGRHSDGLVETRTQSMKELFELLATADGPIYLGSDPAAVERDVMDDFPPDEDAASEAFR</sequence>
<evidence type="ECO:0000313" key="1">
    <source>
        <dbReference type="EMBL" id="MFC5511041.1"/>
    </source>
</evidence>
<comment type="caution">
    <text evidence="1">The sequence shown here is derived from an EMBL/GenBank/DDBJ whole genome shotgun (WGS) entry which is preliminary data.</text>
</comment>
<dbReference type="Proteomes" id="UP001596031">
    <property type="component" value="Unassembled WGS sequence"/>
</dbReference>
<protein>
    <submittedName>
        <fullName evidence="1">Uncharacterized protein</fullName>
    </submittedName>
</protein>
<evidence type="ECO:0000313" key="2">
    <source>
        <dbReference type="Proteomes" id="UP001596031"/>
    </source>
</evidence>
<gene>
    <name evidence="1" type="ORF">ACFPOU_07870</name>
</gene>
<dbReference type="RefSeq" id="WP_379719199.1">
    <property type="nucleotide sequence ID" value="NZ_JBHSMS010000026.1"/>
</dbReference>
<keyword evidence="2" id="KW-1185">Reference proteome</keyword>